<reference evidence="2 3" key="1">
    <citation type="submission" date="2019-07" db="EMBL/GenBank/DDBJ databases">
        <authorList>
            <person name="Zhu P."/>
        </authorList>
    </citation>
    <scope>NUCLEOTIDE SEQUENCE [LARGE SCALE GENOMIC DNA]</scope>
    <source>
        <strain evidence="2 3">SSL-25</strain>
    </source>
</reference>
<proteinExistence type="predicted"/>
<dbReference type="OrthoDB" id="3541261at2"/>
<dbReference type="InterPro" id="IPR045745">
    <property type="entry name" value="HTH_58_Actinobacteria-type"/>
</dbReference>
<protein>
    <submittedName>
        <fullName evidence="2">Transcriptional regulator</fullName>
    </submittedName>
</protein>
<evidence type="ECO:0000259" key="1">
    <source>
        <dbReference type="Pfam" id="PF19575"/>
    </source>
</evidence>
<evidence type="ECO:0000313" key="2">
    <source>
        <dbReference type="EMBL" id="QDY81137.1"/>
    </source>
</evidence>
<dbReference type="Proteomes" id="UP000320580">
    <property type="component" value="Chromosome"/>
</dbReference>
<dbReference type="AlphaFoldDB" id="A0A5B8JHJ5"/>
<feature type="domain" description="Helix-turn-helix" evidence="1">
    <location>
        <begin position="18"/>
        <end position="66"/>
    </location>
</feature>
<sequence>MPELPYAKRLSPEVAARVLPKIAAAYNDGNSIRIIAARTGRSYGFTHRLLSECPDVTLRGRGGDNRTRTKKRAT</sequence>
<keyword evidence="3" id="KW-1185">Reference proteome</keyword>
<gene>
    <name evidence="2" type="ORF">FQU76_18550</name>
</gene>
<dbReference type="EMBL" id="CP042266">
    <property type="protein sequence ID" value="QDY81137.1"/>
    <property type="molecule type" value="Genomic_DNA"/>
</dbReference>
<accession>A0A5B8JHJ5</accession>
<evidence type="ECO:0000313" key="3">
    <source>
        <dbReference type="Proteomes" id="UP000320580"/>
    </source>
</evidence>
<organism evidence="2 3">
    <name type="scientific">Streptomyces qinzhouensis</name>
    <dbReference type="NCBI Taxonomy" id="2599401"/>
    <lineage>
        <taxon>Bacteria</taxon>
        <taxon>Bacillati</taxon>
        <taxon>Actinomycetota</taxon>
        <taxon>Actinomycetes</taxon>
        <taxon>Kitasatosporales</taxon>
        <taxon>Streptomycetaceae</taxon>
        <taxon>Streptomyces</taxon>
    </lineage>
</organism>
<dbReference type="Pfam" id="PF19575">
    <property type="entry name" value="HTH_58"/>
    <property type="match status" value="1"/>
</dbReference>
<name>A0A5B8JHJ5_9ACTN</name>
<dbReference type="KEGG" id="sqz:FQU76_18550"/>